<sequence length="103" mass="11101">MDVCEVWAARDFLSWVRSPSGTPVELPEPCGHPNQQCPSAEWTYAVTDAGRTLHLVAGEVRYGVRALCGQIVHRQASPLDHLAGGRVCVRCDSRTTPTGGTNA</sequence>
<evidence type="ECO:0000313" key="2">
    <source>
        <dbReference type="Proteomes" id="UP000277671"/>
    </source>
</evidence>
<dbReference type="RefSeq" id="WP_147457251.1">
    <property type="nucleotide sequence ID" value="NZ_RBKT01000001.1"/>
</dbReference>
<comment type="caution">
    <text evidence="1">The sequence shown here is derived from an EMBL/GenBank/DDBJ whole genome shotgun (WGS) entry which is preliminary data.</text>
</comment>
<dbReference type="EMBL" id="RBKT01000001">
    <property type="protein sequence ID" value="RKR92819.1"/>
    <property type="molecule type" value="Genomic_DNA"/>
</dbReference>
<gene>
    <name evidence="1" type="ORF">BDK92_7301</name>
</gene>
<keyword evidence="2" id="KW-1185">Reference proteome</keyword>
<name>A0A495JXA1_9ACTN</name>
<organism evidence="1 2">
    <name type="scientific">Micromonospora pisi</name>
    <dbReference type="NCBI Taxonomy" id="589240"/>
    <lineage>
        <taxon>Bacteria</taxon>
        <taxon>Bacillati</taxon>
        <taxon>Actinomycetota</taxon>
        <taxon>Actinomycetes</taxon>
        <taxon>Micromonosporales</taxon>
        <taxon>Micromonosporaceae</taxon>
        <taxon>Micromonospora</taxon>
    </lineage>
</organism>
<dbReference type="AlphaFoldDB" id="A0A495JXA1"/>
<dbReference type="Proteomes" id="UP000277671">
    <property type="component" value="Unassembled WGS sequence"/>
</dbReference>
<reference evidence="1 2" key="1">
    <citation type="submission" date="2018-10" db="EMBL/GenBank/DDBJ databases">
        <title>Sequencing the genomes of 1000 actinobacteria strains.</title>
        <authorList>
            <person name="Klenk H.-P."/>
        </authorList>
    </citation>
    <scope>NUCLEOTIDE SEQUENCE [LARGE SCALE GENOMIC DNA]</scope>
    <source>
        <strain evidence="1 2">DSM 45175</strain>
    </source>
</reference>
<evidence type="ECO:0000313" key="1">
    <source>
        <dbReference type="EMBL" id="RKR92819.1"/>
    </source>
</evidence>
<accession>A0A495JXA1</accession>
<proteinExistence type="predicted"/>
<protein>
    <submittedName>
        <fullName evidence="1">Uncharacterized protein</fullName>
    </submittedName>
</protein>